<reference evidence="2" key="1">
    <citation type="submission" date="2020-03" db="EMBL/GenBank/DDBJ databases">
        <authorList>
            <person name="Weist P."/>
        </authorList>
    </citation>
    <scope>NUCLEOTIDE SEQUENCE</scope>
</reference>
<keyword evidence="3" id="KW-1185">Reference proteome</keyword>
<evidence type="ECO:0000313" key="2">
    <source>
        <dbReference type="EMBL" id="CAB1446549.1"/>
    </source>
</evidence>
<accession>A0A9N7VC18</accession>
<name>A0A9N7VC18_PLEPL</name>
<feature type="region of interest" description="Disordered" evidence="1">
    <location>
        <begin position="1"/>
        <end position="24"/>
    </location>
</feature>
<organism evidence="2 3">
    <name type="scientific">Pleuronectes platessa</name>
    <name type="common">European plaice</name>
    <dbReference type="NCBI Taxonomy" id="8262"/>
    <lineage>
        <taxon>Eukaryota</taxon>
        <taxon>Metazoa</taxon>
        <taxon>Chordata</taxon>
        <taxon>Craniata</taxon>
        <taxon>Vertebrata</taxon>
        <taxon>Euteleostomi</taxon>
        <taxon>Actinopterygii</taxon>
        <taxon>Neopterygii</taxon>
        <taxon>Teleostei</taxon>
        <taxon>Neoteleostei</taxon>
        <taxon>Acanthomorphata</taxon>
        <taxon>Carangaria</taxon>
        <taxon>Pleuronectiformes</taxon>
        <taxon>Pleuronectoidei</taxon>
        <taxon>Pleuronectidae</taxon>
        <taxon>Pleuronectes</taxon>
    </lineage>
</organism>
<feature type="compositionally biased region" description="Basic and acidic residues" evidence="1">
    <location>
        <begin position="1"/>
        <end position="11"/>
    </location>
</feature>
<feature type="compositionally biased region" description="Acidic residues" evidence="1">
    <location>
        <begin position="12"/>
        <end position="24"/>
    </location>
</feature>
<comment type="caution">
    <text evidence="2">The sequence shown here is derived from an EMBL/GenBank/DDBJ whole genome shotgun (WGS) entry which is preliminary data.</text>
</comment>
<sequence length="112" mass="12827">MNNKWKENKTQEEEEDNTTEKEDSEDIIHAMSLLQVSKVRVEIWDPSLFLLNGRSSSGPAANHSLLLIIRRFTWERVSDLSGHAERCSPARCHRFTPAFRDKTPSRSAAAVF</sequence>
<dbReference type="Proteomes" id="UP001153269">
    <property type="component" value="Unassembled WGS sequence"/>
</dbReference>
<proteinExistence type="predicted"/>
<protein>
    <submittedName>
        <fullName evidence="2">Uncharacterized protein</fullName>
    </submittedName>
</protein>
<gene>
    <name evidence="2" type="ORF">PLEPLA_LOCUS34274</name>
</gene>
<dbReference type="AlphaFoldDB" id="A0A9N7VC18"/>
<evidence type="ECO:0000313" key="3">
    <source>
        <dbReference type="Proteomes" id="UP001153269"/>
    </source>
</evidence>
<evidence type="ECO:0000256" key="1">
    <source>
        <dbReference type="SAM" id="MobiDB-lite"/>
    </source>
</evidence>
<dbReference type="EMBL" id="CADEAL010003919">
    <property type="protein sequence ID" value="CAB1446549.1"/>
    <property type="molecule type" value="Genomic_DNA"/>
</dbReference>